<sequence>MKFVVNLLLLLSVFPIQAETVLRFRTPITPEAKKLGDLLLITPDKHQWGKIMLDSKPMSGTKINQQQVLTWLQHKVGNFSYQWKGKNSATIRETTHTKANDLLSTAQTALAKQLKKQAYSQVELSSKTVVKDSGIALANFKIQLPKGYPVARRVCVRLRYQNRAIPIWFAVKAYQSVLVAKHRIKHHTLLRPSDVILKKRNIAGLNSAPLMQFPTTAWLNKSINKQQILTQDLFGNQPEILQGQKAKVLVQQQGIAITIEAIAQSNGTQGQSIRMKNPRTNKYFFAVVTGKNSAEVTP</sequence>
<feature type="chain" id="PRO_5046953156" evidence="1">
    <location>
        <begin position="19"/>
        <end position="298"/>
    </location>
</feature>
<evidence type="ECO:0000313" key="4">
    <source>
        <dbReference type="Proteomes" id="UP001615550"/>
    </source>
</evidence>
<keyword evidence="3" id="KW-0966">Cell projection</keyword>
<evidence type="ECO:0000259" key="2">
    <source>
        <dbReference type="Pfam" id="PF13144"/>
    </source>
</evidence>
<keyword evidence="3" id="KW-0282">Flagellum</keyword>
<dbReference type="InterPro" id="IPR039246">
    <property type="entry name" value="Flagellar_FlgA"/>
</dbReference>
<accession>A0ABW8D7S9</accession>
<dbReference type="Gene3D" id="3.90.1210.10">
    <property type="entry name" value="Antifreeze-like/N-acetylneuraminic acid synthase C-terminal domain"/>
    <property type="match status" value="1"/>
</dbReference>
<feature type="signal peptide" evidence="1">
    <location>
        <begin position="1"/>
        <end position="18"/>
    </location>
</feature>
<feature type="domain" description="Flagella basal body P-ring formation protein FlgA SAF" evidence="2">
    <location>
        <begin position="176"/>
        <end position="296"/>
    </location>
</feature>
<proteinExistence type="predicted"/>
<evidence type="ECO:0000256" key="1">
    <source>
        <dbReference type="SAM" id="SignalP"/>
    </source>
</evidence>
<comment type="caution">
    <text evidence="3">The sequence shown here is derived from an EMBL/GenBank/DDBJ whole genome shotgun (WGS) entry which is preliminary data.</text>
</comment>
<evidence type="ECO:0000313" key="3">
    <source>
        <dbReference type="EMBL" id="MFJ1268006.1"/>
    </source>
</evidence>
<name>A0ABW8D7S9_9GAMM</name>
<keyword evidence="1" id="KW-0732">Signal</keyword>
<keyword evidence="3" id="KW-0969">Cilium</keyword>
<keyword evidence="4" id="KW-1185">Reference proteome</keyword>
<dbReference type="Pfam" id="PF13144">
    <property type="entry name" value="ChapFlgA"/>
    <property type="match status" value="1"/>
</dbReference>
<gene>
    <name evidence="3" type="primary">flgA</name>
    <name evidence="3" type="ORF">ACD661_05515</name>
</gene>
<dbReference type="RefSeq" id="WP_400186830.1">
    <property type="nucleotide sequence ID" value="NZ_JBGORX010000001.1"/>
</dbReference>
<protein>
    <submittedName>
        <fullName evidence="3">Flagellar basal body P-ring formation chaperone FlgA</fullName>
    </submittedName>
</protein>
<dbReference type="Gene3D" id="2.30.30.760">
    <property type="match status" value="1"/>
</dbReference>
<organism evidence="3 4">
    <name type="scientific">Legionella lytica</name>
    <dbReference type="NCBI Taxonomy" id="96232"/>
    <lineage>
        <taxon>Bacteria</taxon>
        <taxon>Pseudomonadati</taxon>
        <taxon>Pseudomonadota</taxon>
        <taxon>Gammaproteobacteria</taxon>
        <taxon>Legionellales</taxon>
        <taxon>Legionellaceae</taxon>
        <taxon>Legionella</taxon>
    </lineage>
</organism>
<dbReference type="InterPro" id="IPR017585">
    <property type="entry name" value="SAF_FlgA"/>
</dbReference>
<reference evidence="3 4" key="1">
    <citation type="submission" date="2024-08" db="EMBL/GenBank/DDBJ databases">
        <title>Draft Genome Sequence of Legionella lytica strain DSB2004, Isolated From a Fire Sprinkler System.</title>
        <authorList>
            <person name="Everhart A.D."/>
            <person name="Kidane D.T."/>
            <person name="Farone A.L."/>
            <person name="Farone M.B."/>
        </authorList>
    </citation>
    <scope>NUCLEOTIDE SEQUENCE [LARGE SCALE GENOMIC DNA]</scope>
    <source>
        <strain evidence="3 4">DSB2004</strain>
    </source>
</reference>
<dbReference type="NCBIfam" id="TIGR03170">
    <property type="entry name" value="flgA_cterm"/>
    <property type="match status" value="1"/>
</dbReference>
<dbReference type="EMBL" id="JBGORX010000001">
    <property type="protein sequence ID" value="MFJ1268006.1"/>
    <property type="molecule type" value="Genomic_DNA"/>
</dbReference>
<dbReference type="PANTHER" id="PTHR36307">
    <property type="entry name" value="FLAGELLA BASAL BODY P-RING FORMATION PROTEIN FLGA"/>
    <property type="match status" value="1"/>
</dbReference>
<dbReference type="PANTHER" id="PTHR36307:SF1">
    <property type="entry name" value="FLAGELLA BASAL BODY P-RING FORMATION PROTEIN FLGA"/>
    <property type="match status" value="1"/>
</dbReference>
<dbReference type="Proteomes" id="UP001615550">
    <property type="component" value="Unassembled WGS sequence"/>
</dbReference>